<dbReference type="EMBL" id="CABITT030000004">
    <property type="protein sequence ID" value="VVB01816.1"/>
    <property type="molecule type" value="Genomic_DNA"/>
</dbReference>
<keyword evidence="2" id="KW-1185">Reference proteome</keyword>
<proteinExistence type="predicted"/>
<organism evidence="1 2">
    <name type="scientific">Arabis nemorensis</name>
    <dbReference type="NCBI Taxonomy" id="586526"/>
    <lineage>
        <taxon>Eukaryota</taxon>
        <taxon>Viridiplantae</taxon>
        <taxon>Streptophyta</taxon>
        <taxon>Embryophyta</taxon>
        <taxon>Tracheophyta</taxon>
        <taxon>Spermatophyta</taxon>
        <taxon>Magnoliopsida</taxon>
        <taxon>eudicotyledons</taxon>
        <taxon>Gunneridae</taxon>
        <taxon>Pentapetalae</taxon>
        <taxon>rosids</taxon>
        <taxon>malvids</taxon>
        <taxon>Brassicales</taxon>
        <taxon>Brassicaceae</taxon>
        <taxon>Arabideae</taxon>
        <taxon>Arabis</taxon>
    </lineage>
</organism>
<sequence>MAPNTGSSLLWPLQLNTQAAAAVPDSGLVARALELGIPPRLDYQCTQGTWHYKTKSICTLANLA</sequence>
<evidence type="ECO:0000313" key="1">
    <source>
        <dbReference type="EMBL" id="VVB01816.1"/>
    </source>
</evidence>
<dbReference type="Proteomes" id="UP000489600">
    <property type="component" value="Unassembled WGS sequence"/>
</dbReference>
<gene>
    <name evidence="1" type="ORF">ANE_LOCUS12260</name>
</gene>
<protein>
    <submittedName>
        <fullName evidence="1">Uncharacterized protein</fullName>
    </submittedName>
</protein>
<accession>A0A565BJL2</accession>
<reference evidence="1" key="1">
    <citation type="submission" date="2019-07" db="EMBL/GenBank/DDBJ databases">
        <authorList>
            <person name="Dittberner H."/>
        </authorList>
    </citation>
    <scope>NUCLEOTIDE SEQUENCE [LARGE SCALE GENOMIC DNA]</scope>
</reference>
<name>A0A565BJL2_9BRAS</name>
<comment type="caution">
    <text evidence="1">The sequence shown here is derived from an EMBL/GenBank/DDBJ whole genome shotgun (WGS) entry which is preliminary data.</text>
</comment>
<dbReference type="AlphaFoldDB" id="A0A565BJL2"/>
<evidence type="ECO:0000313" key="2">
    <source>
        <dbReference type="Proteomes" id="UP000489600"/>
    </source>
</evidence>